<dbReference type="Proteomes" id="UP000317716">
    <property type="component" value="Unassembled WGS sequence"/>
</dbReference>
<name>A0A538T0F7_UNCEI</name>
<dbReference type="GO" id="GO:0032259">
    <property type="term" value="P:methylation"/>
    <property type="evidence" value="ECO:0007669"/>
    <property type="project" value="UniProtKB-KW"/>
</dbReference>
<accession>A0A538T0F7</accession>
<evidence type="ECO:0000259" key="4">
    <source>
        <dbReference type="Pfam" id="PF13649"/>
    </source>
</evidence>
<evidence type="ECO:0000313" key="6">
    <source>
        <dbReference type="Proteomes" id="UP000317716"/>
    </source>
</evidence>
<dbReference type="CDD" id="cd02440">
    <property type="entry name" value="AdoMet_MTases"/>
    <property type="match status" value="1"/>
</dbReference>
<dbReference type="GO" id="GO:0008168">
    <property type="term" value="F:methyltransferase activity"/>
    <property type="evidence" value="ECO:0007669"/>
    <property type="project" value="UniProtKB-KW"/>
</dbReference>
<dbReference type="Pfam" id="PF13649">
    <property type="entry name" value="Methyltransf_25"/>
    <property type="match status" value="1"/>
</dbReference>
<keyword evidence="2 5" id="KW-0808">Transferase</keyword>
<dbReference type="SUPFAM" id="SSF102588">
    <property type="entry name" value="LmbE-like"/>
    <property type="match status" value="1"/>
</dbReference>
<dbReference type="EMBL" id="VBOS01000136">
    <property type="protein sequence ID" value="TMQ57130.1"/>
    <property type="molecule type" value="Genomic_DNA"/>
</dbReference>
<keyword evidence="1 5" id="KW-0489">Methyltransferase</keyword>
<dbReference type="Gene3D" id="3.40.50.150">
    <property type="entry name" value="Vaccinia Virus protein VP39"/>
    <property type="match status" value="1"/>
</dbReference>
<organism evidence="5 6">
    <name type="scientific">Eiseniibacteriota bacterium</name>
    <dbReference type="NCBI Taxonomy" id="2212470"/>
    <lineage>
        <taxon>Bacteria</taxon>
        <taxon>Candidatus Eiseniibacteriota</taxon>
    </lineage>
</organism>
<dbReference type="Gene3D" id="3.40.50.10320">
    <property type="entry name" value="LmbE-like"/>
    <property type="match status" value="1"/>
</dbReference>
<dbReference type="SUPFAM" id="SSF53335">
    <property type="entry name" value="S-adenosyl-L-methionine-dependent methyltransferases"/>
    <property type="match status" value="1"/>
</dbReference>
<feature type="domain" description="Methyltransferase" evidence="4">
    <location>
        <begin position="61"/>
        <end position="155"/>
    </location>
</feature>
<sequence>MDPPQSTSLQKGRVRDHFDTDARIWQDLYRATDLQSRILQERMRLVMEFVDGLGLPRGARVLDIGCGAGLTSRRLLEHGLHVVAMDISPKMIELARSNCADVAPPGQVEFRVGDVEDLALEEGAFELVVAMGLIQYLEWDRWALQQMHRSLRIGGHLIVTAPNRLRLANLDPWFLAVQAKRRIMKRLARRSAGSRARGPAYFDRFYAMGRLQDMLTALGFDVKALHTHGYGPFWTIQRFQRLSSAVDRLFGAARRSGLAPFLAGMGSDAVVLAQAQPSLFGLDPRRPFPDRERHRQDFESDHRAMVGARDEWLRVHPRHRGFRAEALGPASYAGTTVLVIAPHPDDEIIGCGGTLLQLVSAGARVTALHATDGAASAGVSTLPDDVRHTIRMEHARAVAKMAGFHETLLWGRAERTGLTDEACVGDLGDVLGRLKPRLVFVPFLADPHPDHRAVNRILAQALERVPESVPGARVLGYQVWSLAPCNLYCEISGDMLRKERLLFAYRTEMAVDDYVHYCAALHAYDAARLTGRNGFVEGFFGVGAAEYLALSREPAAARA</sequence>
<keyword evidence="3" id="KW-0949">S-adenosyl-L-methionine</keyword>
<dbReference type="InterPro" id="IPR003737">
    <property type="entry name" value="GlcNAc_PI_deacetylase-related"/>
</dbReference>
<dbReference type="Pfam" id="PF02585">
    <property type="entry name" value="PIG-L"/>
    <property type="match status" value="1"/>
</dbReference>
<proteinExistence type="predicted"/>
<dbReference type="AlphaFoldDB" id="A0A538T0F7"/>
<dbReference type="InterPro" id="IPR024078">
    <property type="entry name" value="LmbE-like_dom_sf"/>
</dbReference>
<dbReference type="PANTHER" id="PTHR43464:SF19">
    <property type="entry name" value="UBIQUINONE BIOSYNTHESIS O-METHYLTRANSFERASE, MITOCHONDRIAL"/>
    <property type="match status" value="1"/>
</dbReference>
<evidence type="ECO:0000256" key="1">
    <source>
        <dbReference type="ARBA" id="ARBA00022603"/>
    </source>
</evidence>
<reference evidence="5 6" key="1">
    <citation type="journal article" date="2019" name="Nat. Microbiol.">
        <title>Mediterranean grassland soil C-N compound turnover is dependent on rainfall and depth, and is mediated by genomically divergent microorganisms.</title>
        <authorList>
            <person name="Diamond S."/>
            <person name="Andeer P.F."/>
            <person name="Li Z."/>
            <person name="Crits-Christoph A."/>
            <person name="Burstein D."/>
            <person name="Anantharaman K."/>
            <person name="Lane K.R."/>
            <person name="Thomas B.C."/>
            <person name="Pan C."/>
            <person name="Northen T.R."/>
            <person name="Banfield J.F."/>
        </authorList>
    </citation>
    <scope>NUCLEOTIDE SEQUENCE [LARGE SCALE GENOMIC DNA]</scope>
    <source>
        <strain evidence="5">WS_2</strain>
    </source>
</reference>
<protein>
    <submittedName>
        <fullName evidence="5">Methyltransferase domain-containing protein</fullName>
    </submittedName>
</protein>
<dbReference type="InterPro" id="IPR029063">
    <property type="entry name" value="SAM-dependent_MTases_sf"/>
</dbReference>
<evidence type="ECO:0000313" key="5">
    <source>
        <dbReference type="EMBL" id="TMQ57130.1"/>
    </source>
</evidence>
<gene>
    <name evidence="5" type="ORF">E6K72_04000</name>
</gene>
<evidence type="ECO:0000256" key="2">
    <source>
        <dbReference type="ARBA" id="ARBA00022679"/>
    </source>
</evidence>
<dbReference type="InterPro" id="IPR041698">
    <property type="entry name" value="Methyltransf_25"/>
</dbReference>
<dbReference type="PANTHER" id="PTHR43464">
    <property type="entry name" value="METHYLTRANSFERASE"/>
    <property type="match status" value="1"/>
</dbReference>
<evidence type="ECO:0000256" key="3">
    <source>
        <dbReference type="ARBA" id="ARBA00022691"/>
    </source>
</evidence>
<comment type="caution">
    <text evidence="5">The sequence shown here is derived from an EMBL/GenBank/DDBJ whole genome shotgun (WGS) entry which is preliminary data.</text>
</comment>